<dbReference type="EMBL" id="UOFU01000240">
    <property type="protein sequence ID" value="VAX01763.1"/>
    <property type="molecule type" value="Genomic_DNA"/>
</dbReference>
<dbReference type="GO" id="GO:0005886">
    <property type="term" value="C:plasma membrane"/>
    <property type="evidence" value="ECO:0007669"/>
    <property type="project" value="UniProtKB-SubCell"/>
</dbReference>
<keyword evidence="5" id="KW-0472">Membrane</keyword>
<keyword evidence="3" id="KW-0812">Transmembrane</keyword>
<dbReference type="GO" id="GO:0022857">
    <property type="term" value="F:transmembrane transporter activity"/>
    <property type="evidence" value="ECO:0007669"/>
    <property type="project" value="TreeGrafter"/>
</dbReference>
<sequence length="399" mass="42333">MLIRDLARLSFSSIVAHRLRSLLTVLGIGVGIGAVVLLTSIGEGIHKFVLSEFTQFGTTLIGINPGKATTFGTSLGIMGTVRPLSIDDAEALRRVPHTRAVVAATQGNAEVKAGAKTRRTTVYGMGADMPEAFSMKVQLGQFLPHDDPRSPRAFAVLGSKLKTELFGTENPLGKKIRIGGDRYRVIGVMESKGQVLGMDLDDTVYIPAARALDMFNRTSLMEVDLLYEEGADVDEVVASIKRILINRHGREDFTITTQQQMMDVLGNVLNVLTFAVGALGSISLLVGGIGILTIMTIAVKERTSEIGLLRALGAERGQILLLFLGEAAVLAAIGGIAGLILGVGGAQLLTLALPALPVHTPWFYVLAAEMVAILIGFAAGVLPARRAAAMDPVEALRTE</sequence>
<evidence type="ECO:0000313" key="9">
    <source>
        <dbReference type="EMBL" id="VAX01763.1"/>
    </source>
</evidence>
<dbReference type="PANTHER" id="PTHR30572">
    <property type="entry name" value="MEMBRANE COMPONENT OF TRANSPORTER-RELATED"/>
    <property type="match status" value="1"/>
</dbReference>
<dbReference type="Pfam" id="PF12704">
    <property type="entry name" value="MacB_PCD"/>
    <property type="match status" value="1"/>
</dbReference>
<evidence type="ECO:0000256" key="2">
    <source>
        <dbReference type="ARBA" id="ARBA00022475"/>
    </source>
</evidence>
<evidence type="ECO:0000259" key="8">
    <source>
        <dbReference type="Pfam" id="PF12704"/>
    </source>
</evidence>
<evidence type="ECO:0000259" key="7">
    <source>
        <dbReference type="Pfam" id="PF02687"/>
    </source>
</evidence>
<evidence type="ECO:0000256" key="6">
    <source>
        <dbReference type="ARBA" id="ARBA00038076"/>
    </source>
</evidence>
<reference evidence="9" key="1">
    <citation type="submission" date="2018-06" db="EMBL/GenBank/DDBJ databases">
        <authorList>
            <person name="Zhirakovskaya E."/>
        </authorList>
    </citation>
    <scope>NUCLEOTIDE SEQUENCE</scope>
</reference>
<feature type="domain" description="MacB-like periplasmic core" evidence="8">
    <location>
        <begin position="21"/>
        <end position="242"/>
    </location>
</feature>
<comment type="similarity">
    <text evidence="6">Belongs to the ABC-4 integral membrane protein family.</text>
</comment>
<dbReference type="Pfam" id="PF02687">
    <property type="entry name" value="FtsX"/>
    <property type="match status" value="1"/>
</dbReference>
<evidence type="ECO:0000256" key="5">
    <source>
        <dbReference type="ARBA" id="ARBA00023136"/>
    </source>
</evidence>
<gene>
    <name evidence="9" type="ORF">MNBD_GAMMA20-2274</name>
</gene>
<keyword evidence="2" id="KW-1003">Cell membrane</keyword>
<evidence type="ECO:0000256" key="4">
    <source>
        <dbReference type="ARBA" id="ARBA00022989"/>
    </source>
</evidence>
<comment type="subcellular location">
    <subcellularLocation>
        <location evidence="1">Cell membrane</location>
        <topology evidence="1">Multi-pass membrane protein</topology>
    </subcellularLocation>
</comment>
<accession>A0A3B1AP82</accession>
<feature type="domain" description="ABC3 transporter permease C-terminal" evidence="7">
    <location>
        <begin position="279"/>
        <end position="392"/>
    </location>
</feature>
<dbReference type="InterPro" id="IPR003838">
    <property type="entry name" value="ABC3_permease_C"/>
</dbReference>
<proteinExistence type="inferred from homology"/>
<dbReference type="PANTHER" id="PTHR30572:SF4">
    <property type="entry name" value="ABC TRANSPORTER PERMEASE YTRF"/>
    <property type="match status" value="1"/>
</dbReference>
<dbReference type="AlphaFoldDB" id="A0A3B1AP82"/>
<protein>
    <submittedName>
        <fullName evidence="9">ABC-type antimicrobial peptide transport system, permease component</fullName>
    </submittedName>
</protein>
<name>A0A3B1AP82_9ZZZZ</name>
<keyword evidence="4" id="KW-1133">Transmembrane helix</keyword>
<evidence type="ECO:0000256" key="1">
    <source>
        <dbReference type="ARBA" id="ARBA00004651"/>
    </source>
</evidence>
<dbReference type="InterPro" id="IPR050250">
    <property type="entry name" value="Macrolide_Exporter_MacB"/>
</dbReference>
<organism evidence="9">
    <name type="scientific">hydrothermal vent metagenome</name>
    <dbReference type="NCBI Taxonomy" id="652676"/>
    <lineage>
        <taxon>unclassified sequences</taxon>
        <taxon>metagenomes</taxon>
        <taxon>ecological metagenomes</taxon>
    </lineage>
</organism>
<evidence type="ECO:0000256" key="3">
    <source>
        <dbReference type="ARBA" id="ARBA00022692"/>
    </source>
</evidence>
<dbReference type="InterPro" id="IPR025857">
    <property type="entry name" value="MacB_PCD"/>
</dbReference>